<evidence type="ECO:0000256" key="2">
    <source>
        <dbReference type="ARBA" id="ARBA00005906"/>
    </source>
</evidence>
<keyword evidence="5" id="KW-0732">Signal</keyword>
<dbReference type="InterPro" id="IPR002635">
    <property type="entry name" value="Chorion"/>
</dbReference>
<evidence type="ECO:0000256" key="4">
    <source>
        <dbReference type="RuleBase" id="RU004378"/>
    </source>
</evidence>
<evidence type="ECO:0000256" key="1">
    <source>
        <dbReference type="ARBA" id="ARBA00003434"/>
    </source>
</evidence>
<evidence type="ECO:0000256" key="5">
    <source>
        <dbReference type="SAM" id="SignalP"/>
    </source>
</evidence>
<dbReference type="CTD" id="100141511"/>
<proteinExistence type="inferred from homology"/>
<dbReference type="GeneID" id="114241991"/>
<sequence length="193" mass="18451">MAFKAILVFASALFLESALSQCLGRAGPGLGAYRGGWDGLGYDGLGYDGVGYGWNGRVGCGGFGDDIAAASALGASHGGTLAVVSSSAAPTGLGVTSENSYEGSVGVCGNLPFLSTAAVAGEFPTAGVGGINSSCGDGAIGITAEGGIGYAPAVAIAAPVYNAAPNPVYGAGISPAAYSGVNRGCGCGANYGY</sequence>
<name>A0A6J2JHN5_BOMMA</name>
<dbReference type="RefSeq" id="XP_028028803.1">
    <property type="nucleotide sequence ID" value="XM_028173002.1"/>
</dbReference>
<comment type="function">
    <text evidence="1">This protein is one of many from the eggshell of the silk moth.</text>
</comment>
<dbReference type="GO" id="GO:0007304">
    <property type="term" value="P:chorion-containing eggshell formation"/>
    <property type="evidence" value="ECO:0007669"/>
    <property type="project" value="InterPro"/>
</dbReference>
<evidence type="ECO:0000313" key="7">
    <source>
        <dbReference type="RefSeq" id="XP_028028803.1"/>
    </source>
</evidence>
<dbReference type="GO" id="GO:0005213">
    <property type="term" value="F:structural constituent of egg chorion"/>
    <property type="evidence" value="ECO:0007669"/>
    <property type="project" value="InterPro"/>
</dbReference>
<dbReference type="AlphaFoldDB" id="A0A6J2JHN5"/>
<dbReference type="GO" id="GO:0042600">
    <property type="term" value="C:egg chorion"/>
    <property type="evidence" value="ECO:0007669"/>
    <property type="project" value="InterPro"/>
</dbReference>
<accession>A0A6J2JHN5</accession>
<gene>
    <name evidence="7" type="primary">LOC114241991</name>
</gene>
<protein>
    <submittedName>
        <fullName evidence="7">Chorion protein ERB.1-like</fullName>
    </submittedName>
</protein>
<dbReference type="Pfam" id="PF01723">
    <property type="entry name" value="Chorion_1"/>
    <property type="match status" value="1"/>
</dbReference>
<evidence type="ECO:0000313" key="6">
    <source>
        <dbReference type="Proteomes" id="UP000504629"/>
    </source>
</evidence>
<dbReference type="OrthoDB" id="6930117at2759"/>
<feature type="chain" id="PRO_5026797652" evidence="5">
    <location>
        <begin position="21"/>
        <end position="193"/>
    </location>
</feature>
<reference evidence="7" key="1">
    <citation type="submission" date="2025-08" db="UniProtKB">
        <authorList>
            <consortium name="RefSeq"/>
        </authorList>
    </citation>
    <scope>IDENTIFICATION</scope>
    <source>
        <tissue evidence="7">Silk gland</tissue>
    </source>
</reference>
<dbReference type="KEGG" id="bman:114241991"/>
<organism evidence="6 7">
    <name type="scientific">Bombyx mandarina</name>
    <name type="common">Wild silk moth</name>
    <name type="synonym">Wild silkworm</name>
    <dbReference type="NCBI Taxonomy" id="7092"/>
    <lineage>
        <taxon>Eukaryota</taxon>
        <taxon>Metazoa</taxon>
        <taxon>Ecdysozoa</taxon>
        <taxon>Arthropoda</taxon>
        <taxon>Hexapoda</taxon>
        <taxon>Insecta</taxon>
        <taxon>Pterygota</taxon>
        <taxon>Neoptera</taxon>
        <taxon>Endopterygota</taxon>
        <taxon>Lepidoptera</taxon>
        <taxon>Glossata</taxon>
        <taxon>Ditrysia</taxon>
        <taxon>Bombycoidea</taxon>
        <taxon>Bombycidae</taxon>
        <taxon>Bombycinae</taxon>
        <taxon>Bombyx</taxon>
    </lineage>
</organism>
<keyword evidence="3" id="KW-0677">Repeat</keyword>
<dbReference type="Proteomes" id="UP000504629">
    <property type="component" value="Unplaced"/>
</dbReference>
<keyword evidence="6" id="KW-1185">Reference proteome</keyword>
<feature type="signal peptide" evidence="5">
    <location>
        <begin position="1"/>
        <end position="20"/>
    </location>
</feature>
<comment type="similarity">
    <text evidence="2 4">Belongs to the chorion protein family.</text>
</comment>
<evidence type="ECO:0000256" key="3">
    <source>
        <dbReference type="ARBA" id="ARBA00022737"/>
    </source>
</evidence>